<dbReference type="AlphaFoldDB" id="A0A7R9A2L0"/>
<evidence type="ECO:0000256" key="1">
    <source>
        <dbReference type="SAM" id="MobiDB-lite"/>
    </source>
</evidence>
<feature type="region of interest" description="Disordered" evidence="1">
    <location>
        <begin position="391"/>
        <end position="439"/>
    </location>
</feature>
<proteinExistence type="predicted"/>
<name>A0A7R9A2L0_9CRUS</name>
<gene>
    <name evidence="2" type="ORF">DSTB1V02_LOCUS939</name>
</gene>
<dbReference type="GO" id="GO:0005666">
    <property type="term" value="C:RNA polymerase III complex"/>
    <property type="evidence" value="ECO:0007669"/>
    <property type="project" value="TreeGrafter"/>
</dbReference>
<dbReference type="InterPro" id="IPR006886">
    <property type="entry name" value="RNA_pol_III_Rpc5"/>
</dbReference>
<dbReference type="OrthoDB" id="340681at2759"/>
<evidence type="ECO:0008006" key="4">
    <source>
        <dbReference type="Google" id="ProtNLM"/>
    </source>
</evidence>
<reference evidence="2" key="1">
    <citation type="submission" date="2020-11" db="EMBL/GenBank/DDBJ databases">
        <authorList>
            <person name="Tran Van P."/>
        </authorList>
    </citation>
    <scope>NUCLEOTIDE SEQUENCE</scope>
</reference>
<dbReference type="Proteomes" id="UP000677054">
    <property type="component" value="Unassembled WGS sequence"/>
</dbReference>
<dbReference type="PANTHER" id="PTHR12069:SF0">
    <property type="entry name" value="DNA-DIRECTED RNA POLYMERASE III SUBUNIT RPC5"/>
    <property type="match status" value="1"/>
</dbReference>
<sequence length="439" mass="49446">MIARVKPKQKRLELTLAVNTESPNYDQSKGEQIAINVDGLDAPPSTALYPRGYMDKRVLDSKLAVQNADRYAIGVMAGGVLHISPLAAILHMRPSFDYLNVGDERRRKKEAQEEDSAEGEEEGEAEMVTVKFASDRRRIRDKTRRYHAQQTQAAEEPWVSLNTNSISSQSSELTRMHLVSGTKEDWIGELSLPLMEYLKHLTPSEGSEESPVDNAAHGRSLENLPRKLLQMLPISNRVEALMRNAKLLPFKGVLSLVGTGEVISTLKALQGCSVLVQGNWVLRSDILYPKDTISAKSGIPSDLMCRARDYLLYRYTTTRHVERKQLAHVTRLPNEELEDIFRGVAEPQGSAGWEFQLPFDAEFISKYPDVVQRQSMLWEARSQQLLRSFQEGQRVSNIPGSPKKGTERRHRRLSRRESGSESDDPSVRHPSSSGAKKFP</sequence>
<dbReference type="EMBL" id="CAJPEV010000076">
    <property type="protein sequence ID" value="CAG0880164.1"/>
    <property type="molecule type" value="Genomic_DNA"/>
</dbReference>
<dbReference type="EMBL" id="LR899593">
    <property type="protein sequence ID" value="CAD7240937.1"/>
    <property type="molecule type" value="Genomic_DNA"/>
</dbReference>
<evidence type="ECO:0000313" key="3">
    <source>
        <dbReference type="Proteomes" id="UP000677054"/>
    </source>
</evidence>
<dbReference type="Pfam" id="PF04801">
    <property type="entry name" value="RPC5"/>
    <property type="match status" value="1"/>
</dbReference>
<feature type="compositionally biased region" description="Polar residues" evidence="1">
    <location>
        <begin position="429"/>
        <end position="439"/>
    </location>
</feature>
<organism evidence="2">
    <name type="scientific">Darwinula stevensoni</name>
    <dbReference type="NCBI Taxonomy" id="69355"/>
    <lineage>
        <taxon>Eukaryota</taxon>
        <taxon>Metazoa</taxon>
        <taxon>Ecdysozoa</taxon>
        <taxon>Arthropoda</taxon>
        <taxon>Crustacea</taxon>
        <taxon>Oligostraca</taxon>
        <taxon>Ostracoda</taxon>
        <taxon>Podocopa</taxon>
        <taxon>Podocopida</taxon>
        <taxon>Darwinulocopina</taxon>
        <taxon>Darwinuloidea</taxon>
        <taxon>Darwinulidae</taxon>
        <taxon>Darwinula</taxon>
    </lineage>
</organism>
<protein>
    <recommendedName>
        <fullName evidence="4">DNA-directed RNA polymerase III subunit RPC5</fullName>
    </recommendedName>
</protein>
<evidence type="ECO:0000313" key="2">
    <source>
        <dbReference type="EMBL" id="CAD7240937.1"/>
    </source>
</evidence>
<accession>A0A7R9A2L0</accession>
<dbReference type="GO" id="GO:0042797">
    <property type="term" value="P:tRNA transcription by RNA polymerase III"/>
    <property type="evidence" value="ECO:0007669"/>
    <property type="project" value="TreeGrafter"/>
</dbReference>
<dbReference type="PANTHER" id="PTHR12069">
    <property type="entry name" value="DNA-DIRECTED RNA POLYMERASES III 80 KDA POLYPEPTIDE RNA POLYMERASE III SUBUNIT 5"/>
    <property type="match status" value="1"/>
</dbReference>
<keyword evidence="3" id="KW-1185">Reference proteome</keyword>